<keyword evidence="3" id="KW-1185">Reference proteome</keyword>
<sequence length="175" mass="19194">MKFSTLYLTSLSFLPSFIAAAAVPDALPGSEEASTLGKRGPEVNYISNCNRRNGAGSYPASYIAWYANQDNSQDGQWADSLSNEYRNWANGGTHLDWTQPQSIHFPDSGINVNTNLESWAWSASVGSYAGTATRTSDGKVFTCYRDTDRQLFYRAPPVPDGTNLGIQCFAAFYCN</sequence>
<accession>A0A0C3L1Y3</accession>
<protein>
    <recommendedName>
        <fullName evidence="4">SCP domain-containing protein</fullName>
    </recommendedName>
</protein>
<evidence type="ECO:0000256" key="1">
    <source>
        <dbReference type="SAM" id="SignalP"/>
    </source>
</evidence>
<feature type="chain" id="PRO_5002175697" description="SCP domain-containing protein" evidence="1">
    <location>
        <begin position="21"/>
        <end position="175"/>
    </location>
</feature>
<evidence type="ECO:0008006" key="4">
    <source>
        <dbReference type="Google" id="ProtNLM"/>
    </source>
</evidence>
<dbReference type="Proteomes" id="UP000054248">
    <property type="component" value="Unassembled WGS sequence"/>
</dbReference>
<reference evidence="2 3" key="1">
    <citation type="submission" date="2014-04" db="EMBL/GenBank/DDBJ databases">
        <authorList>
            <consortium name="DOE Joint Genome Institute"/>
            <person name="Kuo A."/>
            <person name="Girlanda M."/>
            <person name="Perotto S."/>
            <person name="Kohler A."/>
            <person name="Nagy L.G."/>
            <person name="Floudas D."/>
            <person name="Copeland A."/>
            <person name="Barry K.W."/>
            <person name="Cichocki N."/>
            <person name="Veneault-Fourrey C."/>
            <person name="LaButti K."/>
            <person name="Lindquist E.A."/>
            <person name="Lipzen A."/>
            <person name="Lundell T."/>
            <person name="Morin E."/>
            <person name="Murat C."/>
            <person name="Sun H."/>
            <person name="Tunlid A."/>
            <person name="Henrissat B."/>
            <person name="Grigoriev I.V."/>
            <person name="Hibbett D.S."/>
            <person name="Martin F."/>
            <person name="Nordberg H.P."/>
            <person name="Cantor M.N."/>
            <person name="Hua S.X."/>
        </authorList>
    </citation>
    <scope>NUCLEOTIDE SEQUENCE [LARGE SCALE GENOMIC DNA]</scope>
    <source>
        <strain evidence="2 3">MUT 4182</strain>
    </source>
</reference>
<keyword evidence="1" id="KW-0732">Signal</keyword>
<organism evidence="2 3">
    <name type="scientific">Tulasnella calospora MUT 4182</name>
    <dbReference type="NCBI Taxonomy" id="1051891"/>
    <lineage>
        <taxon>Eukaryota</taxon>
        <taxon>Fungi</taxon>
        <taxon>Dikarya</taxon>
        <taxon>Basidiomycota</taxon>
        <taxon>Agaricomycotina</taxon>
        <taxon>Agaricomycetes</taxon>
        <taxon>Cantharellales</taxon>
        <taxon>Tulasnellaceae</taxon>
        <taxon>Tulasnella</taxon>
    </lineage>
</organism>
<feature type="signal peptide" evidence="1">
    <location>
        <begin position="1"/>
        <end position="20"/>
    </location>
</feature>
<proteinExistence type="predicted"/>
<gene>
    <name evidence="2" type="ORF">M407DRAFT_34675</name>
</gene>
<name>A0A0C3L1Y3_9AGAM</name>
<dbReference type="EMBL" id="KN823847">
    <property type="protein sequence ID" value="KIO15737.1"/>
    <property type="molecule type" value="Genomic_DNA"/>
</dbReference>
<dbReference type="HOGENOM" id="CLU_131115_0_0_1"/>
<dbReference type="OrthoDB" id="2863512at2759"/>
<dbReference type="AlphaFoldDB" id="A0A0C3L1Y3"/>
<evidence type="ECO:0000313" key="2">
    <source>
        <dbReference type="EMBL" id="KIO15737.1"/>
    </source>
</evidence>
<reference evidence="3" key="2">
    <citation type="submission" date="2015-01" db="EMBL/GenBank/DDBJ databases">
        <title>Evolutionary Origins and Diversification of the Mycorrhizal Mutualists.</title>
        <authorList>
            <consortium name="DOE Joint Genome Institute"/>
            <consortium name="Mycorrhizal Genomics Consortium"/>
            <person name="Kohler A."/>
            <person name="Kuo A."/>
            <person name="Nagy L.G."/>
            <person name="Floudas D."/>
            <person name="Copeland A."/>
            <person name="Barry K.W."/>
            <person name="Cichocki N."/>
            <person name="Veneault-Fourrey C."/>
            <person name="LaButti K."/>
            <person name="Lindquist E.A."/>
            <person name="Lipzen A."/>
            <person name="Lundell T."/>
            <person name="Morin E."/>
            <person name="Murat C."/>
            <person name="Riley R."/>
            <person name="Ohm R."/>
            <person name="Sun H."/>
            <person name="Tunlid A."/>
            <person name="Henrissat B."/>
            <person name="Grigoriev I.V."/>
            <person name="Hibbett D.S."/>
            <person name="Martin F."/>
        </authorList>
    </citation>
    <scope>NUCLEOTIDE SEQUENCE [LARGE SCALE GENOMIC DNA]</scope>
    <source>
        <strain evidence="3">MUT 4182</strain>
    </source>
</reference>
<evidence type="ECO:0000313" key="3">
    <source>
        <dbReference type="Proteomes" id="UP000054248"/>
    </source>
</evidence>